<dbReference type="Pfam" id="PF01494">
    <property type="entry name" value="FAD_binding_3"/>
    <property type="match status" value="1"/>
</dbReference>
<dbReference type="Gene3D" id="3.50.50.60">
    <property type="entry name" value="FAD/NAD(P)-binding domain"/>
    <property type="match status" value="1"/>
</dbReference>
<dbReference type="SUPFAM" id="SSF51905">
    <property type="entry name" value="FAD/NAD(P)-binding domain"/>
    <property type="match status" value="1"/>
</dbReference>
<accession>A0A1W6ZSM1</accession>
<protein>
    <submittedName>
        <fullName evidence="5">Monooxygenase</fullName>
    </submittedName>
</protein>
<proteinExistence type="predicted"/>
<dbReference type="PANTHER" id="PTHR43004">
    <property type="entry name" value="TRK SYSTEM POTASSIUM UPTAKE PROTEIN"/>
    <property type="match status" value="1"/>
</dbReference>
<comment type="cofactor">
    <cofactor evidence="1">
        <name>FAD</name>
        <dbReference type="ChEBI" id="CHEBI:57692"/>
    </cofactor>
</comment>
<dbReference type="InterPro" id="IPR036188">
    <property type="entry name" value="FAD/NAD-bd_sf"/>
</dbReference>
<dbReference type="EMBL" id="CP021112">
    <property type="protein sequence ID" value="ARQ00370.1"/>
    <property type="molecule type" value="Genomic_DNA"/>
</dbReference>
<dbReference type="KEGG" id="psin:CAK95_15755"/>
<evidence type="ECO:0000256" key="2">
    <source>
        <dbReference type="ARBA" id="ARBA00022630"/>
    </source>
</evidence>
<dbReference type="Pfam" id="PF21274">
    <property type="entry name" value="Rng_hyd_C"/>
    <property type="match status" value="1"/>
</dbReference>
<organism evidence="5 6">
    <name type="scientific">Pseudorhodoplanes sinuspersici</name>
    <dbReference type="NCBI Taxonomy" id="1235591"/>
    <lineage>
        <taxon>Bacteria</taxon>
        <taxon>Pseudomonadati</taxon>
        <taxon>Pseudomonadota</taxon>
        <taxon>Alphaproteobacteria</taxon>
        <taxon>Hyphomicrobiales</taxon>
        <taxon>Pseudorhodoplanes</taxon>
    </lineage>
</organism>
<keyword evidence="2" id="KW-0285">Flavoprotein</keyword>
<dbReference type="AlphaFoldDB" id="A0A1W6ZSM1"/>
<evidence type="ECO:0000256" key="3">
    <source>
        <dbReference type="ARBA" id="ARBA00022827"/>
    </source>
</evidence>
<dbReference type="PANTHER" id="PTHR43004:SF19">
    <property type="entry name" value="BINDING MONOOXYGENASE, PUTATIVE (JCVI)-RELATED"/>
    <property type="match status" value="1"/>
</dbReference>
<gene>
    <name evidence="5" type="ORF">CAK95_15755</name>
</gene>
<keyword evidence="5" id="KW-0560">Oxidoreductase</keyword>
<dbReference type="PRINTS" id="PR00420">
    <property type="entry name" value="RNGMNOXGNASE"/>
</dbReference>
<keyword evidence="5" id="KW-0503">Monooxygenase</keyword>
<dbReference type="GO" id="GO:0071949">
    <property type="term" value="F:FAD binding"/>
    <property type="evidence" value="ECO:0007669"/>
    <property type="project" value="InterPro"/>
</dbReference>
<keyword evidence="3" id="KW-0274">FAD</keyword>
<dbReference type="InterPro" id="IPR050641">
    <property type="entry name" value="RIFMO-like"/>
</dbReference>
<evidence type="ECO:0000256" key="1">
    <source>
        <dbReference type="ARBA" id="ARBA00001974"/>
    </source>
</evidence>
<feature type="domain" description="FAD-binding" evidence="4">
    <location>
        <begin position="16"/>
        <end position="380"/>
    </location>
</feature>
<reference evidence="5 6" key="1">
    <citation type="submission" date="2017-05" db="EMBL/GenBank/DDBJ databases">
        <title>Full genome sequence of Pseudorhodoplanes sinuspersici.</title>
        <authorList>
            <person name="Dastgheib S.M.M."/>
            <person name="Shavandi M."/>
            <person name="Tirandaz H."/>
        </authorList>
    </citation>
    <scope>NUCLEOTIDE SEQUENCE [LARGE SCALE GENOMIC DNA]</scope>
    <source>
        <strain evidence="5 6">RIPI110</strain>
    </source>
</reference>
<sequence>MPQASTAFMTMSDTKKTPVAIVGGGPVGLALALFLDRYDVPSVVFNTDTETRWHPKGSTQNARTMEHYRRLGIASELRLLGLPADYPGDVAYFTRFNSYELARLKMPSAAQKAHMVATAGKLDQYPEPLLRANQMYVEAFLLDYVRGRPNITLRFGWEVKSYMQHKDGVSLLAESIADGRSESWRAQYLVGCDGGRSFVRRQLGIRYEGEDTLQQAYFGGRMFASHIRAPTFYRDILGNRRAFQHWAVNPQSRTTMIALDGQEEFLFWMRPNDSSVAPDGDAVQHAMTLSCGADVPVEVIGTQPWTAGIALVAETFADNRVLLAGDAAHLFTPTGGFGMNTGIDDAANLSWKLAAMVQGWGGPNLLESYEAERLPIAVRNTGAARELAKNIGDVSVSPDMEDDSEAGAKARREIGAYLSTFGEEFSSIGVQLGARYDGSIIIEGDAPPPADDFAHYTPSAVPGGRAPHAWLGLGRGEGDSLFDKLGLGFTLLRLGTNAPDPTAFANAAQSLGVPLTTLDIPDNDIRDLYERDLVLIRPDQHVAWRGNTADDADAVMKTVVGND</sequence>
<dbReference type="Gene3D" id="3.40.30.120">
    <property type="match status" value="1"/>
</dbReference>
<dbReference type="Gene3D" id="3.30.9.10">
    <property type="entry name" value="D-Amino Acid Oxidase, subunit A, domain 2"/>
    <property type="match status" value="1"/>
</dbReference>
<dbReference type="Proteomes" id="UP000194137">
    <property type="component" value="Chromosome"/>
</dbReference>
<dbReference type="GO" id="GO:0016709">
    <property type="term" value="F:oxidoreductase activity, acting on paired donors, with incorporation or reduction of molecular oxygen, NAD(P)H as one donor, and incorporation of one atom of oxygen"/>
    <property type="evidence" value="ECO:0007669"/>
    <property type="project" value="UniProtKB-ARBA"/>
</dbReference>
<dbReference type="InterPro" id="IPR002938">
    <property type="entry name" value="FAD-bd"/>
</dbReference>
<keyword evidence="6" id="KW-1185">Reference proteome</keyword>
<evidence type="ECO:0000313" key="5">
    <source>
        <dbReference type="EMBL" id="ARQ00370.1"/>
    </source>
</evidence>
<evidence type="ECO:0000259" key="4">
    <source>
        <dbReference type="Pfam" id="PF01494"/>
    </source>
</evidence>
<dbReference type="STRING" id="1235591.CAK95_15755"/>
<dbReference type="NCBIfam" id="NF004780">
    <property type="entry name" value="PRK06126.1"/>
    <property type="match status" value="1"/>
</dbReference>
<name>A0A1W6ZSM1_9HYPH</name>
<evidence type="ECO:0000313" key="6">
    <source>
        <dbReference type="Proteomes" id="UP000194137"/>
    </source>
</evidence>